<organism evidence="2 3">
    <name type="scientific">Alteromonas australica</name>
    <dbReference type="NCBI Taxonomy" id="589873"/>
    <lineage>
        <taxon>Bacteria</taxon>
        <taxon>Pseudomonadati</taxon>
        <taxon>Pseudomonadota</taxon>
        <taxon>Gammaproteobacteria</taxon>
        <taxon>Alteromonadales</taxon>
        <taxon>Alteromonadaceae</taxon>
        <taxon>Alteromonas/Salinimonas group</taxon>
        <taxon>Alteromonas</taxon>
    </lineage>
</organism>
<feature type="transmembrane region" description="Helical" evidence="1">
    <location>
        <begin position="35"/>
        <end position="55"/>
    </location>
</feature>
<dbReference type="KEGG" id="aal:EP13_06945"/>
<dbReference type="GeneID" id="78254649"/>
<dbReference type="Proteomes" id="UP000056090">
    <property type="component" value="Chromosome"/>
</dbReference>
<accession>A0A075NY99</accession>
<evidence type="ECO:0000313" key="2">
    <source>
        <dbReference type="EMBL" id="AIF98448.1"/>
    </source>
</evidence>
<feature type="transmembrane region" description="Helical" evidence="1">
    <location>
        <begin position="134"/>
        <end position="167"/>
    </location>
</feature>
<dbReference type="EMBL" id="CP008849">
    <property type="protein sequence ID" value="AIF98448.1"/>
    <property type="molecule type" value="Genomic_DNA"/>
</dbReference>
<feature type="transmembrane region" description="Helical" evidence="1">
    <location>
        <begin position="188"/>
        <end position="212"/>
    </location>
</feature>
<dbReference type="eggNOG" id="ENOG502ZCJR">
    <property type="taxonomic scope" value="Bacteria"/>
</dbReference>
<keyword evidence="1" id="KW-0472">Membrane</keyword>
<evidence type="ECO:0000256" key="1">
    <source>
        <dbReference type="SAM" id="Phobius"/>
    </source>
</evidence>
<protein>
    <submittedName>
        <fullName evidence="2">Uncharacterized protein</fullName>
    </submittedName>
</protein>
<name>A0A075NY99_9ALTE</name>
<feature type="transmembrane region" description="Helical" evidence="1">
    <location>
        <begin position="92"/>
        <end position="114"/>
    </location>
</feature>
<keyword evidence="1" id="KW-0812">Transmembrane</keyword>
<proteinExistence type="predicted"/>
<evidence type="ECO:0000313" key="3">
    <source>
        <dbReference type="Proteomes" id="UP000056090"/>
    </source>
</evidence>
<dbReference type="RefSeq" id="WP_044056638.1">
    <property type="nucleotide sequence ID" value="NZ_CBCSKJ010000001.1"/>
</dbReference>
<reference evidence="2 3" key="1">
    <citation type="submission" date="2014-06" db="EMBL/GenBank/DDBJ databases">
        <title>Genomes of Alteromonas australica, a world apart.</title>
        <authorList>
            <person name="Gonzaga A."/>
            <person name="Lopez-Perez M."/>
            <person name="Rodriguez-Valera F."/>
        </authorList>
    </citation>
    <scope>NUCLEOTIDE SEQUENCE [LARGE SCALE GENOMIC DNA]</scope>
    <source>
        <strain evidence="2 3">H 17</strain>
    </source>
</reference>
<sequence length="372" mass="41994">MKNTETIQHFIKQKRRQGERFVTKRNLGLVRFWRSLLFPQRCYFIATAMFLALFLFDLDSFLYQFVMFSFVLVGLAKEVWPRFMLAWHSLPGKAFVLFIYAVIANFALASAGGLVNEITGISANALPYSHNLALILMLPSWFFITTVIALLMITLLTPVYLFLLLLLKPMGLHKLWHAPNYRFVFTTALVRYLWTAALFFKAILIATQFGVFGQFSCIDDHSVVIGSECEPANEVVLVGDPATAETSAPLQLPLQPGVEEKDPKHPSLSMEKIISELNDSEDVSDVELGELIVNATKRAQAFRQGQLLLLAAFIYRYEADTRSRCAHVENSRVIEINDYEILQITTTESELGYEYKVIPCDSAAIGKGKVEG</sequence>
<dbReference type="AlphaFoldDB" id="A0A075NY99"/>
<gene>
    <name evidence="2" type="ORF">EP13_06945</name>
</gene>
<feature type="transmembrane region" description="Helical" evidence="1">
    <location>
        <begin position="61"/>
        <end position="80"/>
    </location>
</feature>
<keyword evidence="3" id="KW-1185">Reference proteome</keyword>
<keyword evidence="1" id="KW-1133">Transmembrane helix</keyword>